<dbReference type="PANTHER" id="PTHR10434">
    <property type="entry name" value="1-ACYL-SN-GLYCEROL-3-PHOSPHATE ACYLTRANSFERASE"/>
    <property type="match status" value="1"/>
</dbReference>
<comment type="similarity">
    <text evidence="2 7">Belongs to the 1-acyl-sn-glycerol-3-phosphate acyltransferase family.</text>
</comment>
<dbReference type="InterPro" id="IPR004552">
    <property type="entry name" value="AGP_acyltrans"/>
</dbReference>
<dbReference type="InterPro" id="IPR002123">
    <property type="entry name" value="Plipid/glycerol_acylTrfase"/>
</dbReference>
<keyword evidence="7" id="KW-1208">Phospholipid metabolism</keyword>
<dbReference type="Pfam" id="PF01553">
    <property type="entry name" value="Acyltransferase"/>
    <property type="match status" value="1"/>
</dbReference>
<reference evidence="9 10" key="1">
    <citation type="submission" date="2019-10" db="EMBL/GenBank/DDBJ databases">
        <title>The Genome Sequence of Clostridium tarantellae Isolated from Fish Brain.</title>
        <authorList>
            <person name="Bano L."/>
            <person name="Kiel M."/>
            <person name="Sales G."/>
            <person name="Doxey A.C."/>
            <person name="Mansfield M.J."/>
            <person name="Schiavone M."/>
            <person name="Rossetto O."/>
            <person name="Pirazzini M."/>
            <person name="Dobrindt U."/>
            <person name="Montecucco C."/>
        </authorList>
    </citation>
    <scope>NUCLEOTIDE SEQUENCE [LARGE SCALE GENOMIC DNA]</scope>
    <source>
        <strain evidence="9 10">DSM 3997</strain>
    </source>
</reference>
<dbReference type="NCBIfam" id="TIGR00530">
    <property type="entry name" value="AGP_acyltrn"/>
    <property type="match status" value="1"/>
</dbReference>
<dbReference type="EMBL" id="WHJC01000040">
    <property type="protein sequence ID" value="MPQ43119.1"/>
    <property type="molecule type" value="Genomic_DNA"/>
</dbReference>
<keyword evidence="5 7" id="KW-0443">Lipid metabolism</keyword>
<gene>
    <name evidence="9" type="ORF">GBZ86_05005</name>
</gene>
<keyword evidence="7" id="KW-0594">Phospholipid biosynthesis</keyword>
<dbReference type="EC" id="2.3.1.51" evidence="7"/>
<keyword evidence="3 7" id="KW-0444">Lipid biosynthesis</keyword>
<comment type="domain">
    <text evidence="7">The HXXXXD motif is essential for acyltransferase activity and may constitute the binding site for the phosphate moiety of the glycerol-3-phosphate.</text>
</comment>
<evidence type="ECO:0000259" key="8">
    <source>
        <dbReference type="SMART" id="SM00563"/>
    </source>
</evidence>
<protein>
    <recommendedName>
        <fullName evidence="7">1-acyl-sn-glycerol-3-phosphate acyltransferase</fullName>
        <ecNumber evidence="7">2.3.1.51</ecNumber>
    </recommendedName>
</protein>
<evidence type="ECO:0000313" key="10">
    <source>
        <dbReference type="Proteomes" id="UP000430345"/>
    </source>
</evidence>
<accession>A0A6I1MS71</accession>
<evidence type="ECO:0000256" key="3">
    <source>
        <dbReference type="ARBA" id="ARBA00022516"/>
    </source>
</evidence>
<dbReference type="GO" id="GO:0003841">
    <property type="term" value="F:1-acylglycerol-3-phosphate O-acyltransferase activity"/>
    <property type="evidence" value="ECO:0007669"/>
    <property type="project" value="UniProtKB-UniRule"/>
</dbReference>
<comment type="catalytic activity">
    <reaction evidence="7">
        <text>a 1-acyl-sn-glycero-3-phosphate + an acyl-CoA = a 1,2-diacyl-sn-glycero-3-phosphate + CoA</text>
        <dbReference type="Rhea" id="RHEA:19709"/>
        <dbReference type="ChEBI" id="CHEBI:57287"/>
        <dbReference type="ChEBI" id="CHEBI:57970"/>
        <dbReference type="ChEBI" id="CHEBI:58342"/>
        <dbReference type="ChEBI" id="CHEBI:58608"/>
        <dbReference type="EC" id="2.3.1.51"/>
    </reaction>
</comment>
<dbReference type="SMART" id="SM00563">
    <property type="entry name" value="PlsC"/>
    <property type="match status" value="1"/>
</dbReference>
<evidence type="ECO:0000256" key="2">
    <source>
        <dbReference type="ARBA" id="ARBA00008655"/>
    </source>
</evidence>
<evidence type="ECO:0000256" key="1">
    <source>
        <dbReference type="ARBA" id="ARBA00005189"/>
    </source>
</evidence>
<sequence length="241" mass="27032">MLRTIKWYAGVVITLIRSLPMLRKIDKLKNIPDKQEERDTLIRKGVLFCNDHFFKYTGGTYEVKGAENIPNETVVFMGNHQSNIDIPIIVLSVGRPVGFVAKDDLEKIPILSKWIALTKSVFMDRSTPKKALSAILDGIKIIKSGRSMVIFPEGTRSRKDAMSGFKGGSFKLATKSKVPIVPFSIDGSYKLLEGNKHHKHAHVTITYHPPIETKNLTKEEEANLHNVVEKIVRSSLPNNGQ</sequence>
<dbReference type="AlphaFoldDB" id="A0A6I1MS71"/>
<dbReference type="PANTHER" id="PTHR10434:SF64">
    <property type="entry name" value="1-ACYL-SN-GLYCEROL-3-PHOSPHATE ACYLTRANSFERASE-RELATED"/>
    <property type="match status" value="1"/>
</dbReference>
<evidence type="ECO:0000256" key="7">
    <source>
        <dbReference type="RuleBase" id="RU361267"/>
    </source>
</evidence>
<feature type="domain" description="Phospholipid/glycerol acyltransferase" evidence="8">
    <location>
        <begin position="74"/>
        <end position="188"/>
    </location>
</feature>
<comment type="pathway">
    <text evidence="1">Lipid metabolism.</text>
</comment>
<dbReference type="OrthoDB" id="9803035at2"/>
<keyword evidence="6 7" id="KW-0012">Acyltransferase</keyword>
<evidence type="ECO:0000256" key="6">
    <source>
        <dbReference type="ARBA" id="ARBA00023315"/>
    </source>
</evidence>
<dbReference type="RefSeq" id="WP_152888351.1">
    <property type="nucleotide sequence ID" value="NZ_WHJC01000040.1"/>
</dbReference>
<comment type="caution">
    <text evidence="9">The sequence shown here is derived from an EMBL/GenBank/DDBJ whole genome shotgun (WGS) entry which is preliminary data.</text>
</comment>
<dbReference type="GO" id="GO:0016020">
    <property type="term" value="C:membrane"/>
    <property type="evidence" value="ECO:0007669"/>
    <property type="project" value="InterPro"/>
</dbReference>
<dbReference type="GO" id="GO:0006654">
    <property type="term" value="P:phosphatidic acid biosynthetic process"/>
    <property type="evidence" value="ECO:0007669"/>
    <property type="project" value="TreeGrafter"/>
</dbReference>
<dbReference type="SUPFAM" id="SSF69593">
    <property type="entry name" value="Glycerol-3-phosphate (1)-acyltransferase"/>
    <property type="match status" value="1"/>
</dbReference>
<proteinExistence type="inferred from homology"/>
<dbReference type="CDD" id="cd07989">
    <property type="entry name" value="LPLAT_AGPAT-like"/>
    <property type="match status" value="1"/>
</dbReference>
<evidence type="ECO:0000256" key="5">
    <source>
        <dbReference type="ARBA" id="ARBA00023098"/>
    </source>
</evidence>
<evidence type="ECO:0000256" key="4">
    <source>
        <dbReference type="ARBA" id="ARBA00022679"/>
    </source>
</evidence>
<name>A0A6I1MS71_9CLOT</name>
<organism evidence="9 10">
    <name type="scientific">Clostridium tarantellae</name>
    <dbReference type="NCBI Taxonomy" id="39493"/>
    <lineage>
        <taxon>Bacteria</taxon>
        <taxon>Bacillati</taxon>
        <taxon>Bacillota</taxon>
        <taxon>Clostridia</taxon>
        <taxon>Eubacteriales</taxon>
        <taxon>Clostridiaceae</taxon>
        <taxon>Clostridium</taxon>
    </lineage>
</organism>
<keyword evidence="4 7" id="KW-0808">Transferase</keyword>
<dbReference type="Proteomes" id="UP000430345">
    <property type="component" value="Unassembled WGS sequence"/>
</dbReference>
<evidence type="ECO:0000313" key="9">
    <source>
        <dbReference type="EMBL" id="MPQ43119.1"/>
    </source>
</evidence>
<keyword evidence="10" id="KW-1185">Reference proteome</keyword>